<comment type="similarity">
    <text evidence="1">Belongs to the peptidase C14B family.</text>
</comment>
<feature type="domain" description="Peptidase C14 caspase" evidence="2">
    <location>
        <begin position="35"/>
        <end position="210"/>
    </location>
</feature>
<dbReference type="GO" id="GO:0006508">
    <property type="term" value="P:proteolysis"/>
    <property type="evidence" value="ECO:0007669"/>
    <property type="project" value="InterPro"/>
</dbReference>
<organism evidence="3 4">
    <name type="scientific">Phanerochaete carnosa (strain HHB-10118-sp)</name>
    <name type="common">White-rot fungus</name>
    <name type="synonym">Peniophora carnosa</name>
    <dbReference type="NCBI Taxonomy" id="650164"/>
    <lineage>
        <taxon>Eukaryota</taxon>
        <taxon>Fungi</taxon>
        <taxon>Dikarya</taxon>
        <taxon>Basidiomycota</taxon>
        <taxon>Agaricomycotina</taxon>
        <taxon>Agaricomycetes</taxon>
        <taxon>Polyporales</taxon>
        <taxon>Phanerochaetaceae</taxon>
        <taxon>Phanerochaete</taxon>
    </lineage>
</organism>
<dbReference type="RefSeq" id="XP_007393083.1">
    <property type="nucleotide sequence ID" value="XM_007393021.1"/>
</dbReference>
<proteinExistence type="inferred from homology"/>
<dbReference type="InterPro" id="IPR011600">
    <property type="entry name" value="Pept_C14_caspase"/>
</dbReference>
<dbReference type="GO" id="GO:0004197">
    <property type="term" value="F:cysteine-type endopeptidase activity"/>
    <property type="evidence" value="ECO:0007669"/>
    <property type="project" value="InterPro"/>
</dbReference>
<dbReference type="EMBL" id="JH930470">
    <property type="protein sequence ID" value="EKM57738.1"/>
    <property type="molecule type" value="Genomic_DNA"/>
</dbReference>
<dbReference type="Pfam" id="PF00656">
    <property type="entry name" value="Peptidase_C14"/>
    <property type="match status" value="1"/>
</dbReference>
<dbReference type="PANTHER" id="PTHR48104:SF30">
    <property type="entry name" value="METACASPASE-1"/>
    <property type="match status" value="1"/>
</dbReference>
<dbReference type="Gene3D" id="3.40.50.1460">
    <property type="match status" value="1"/>
</dbReference>
<keyword evidence="4" id="KW-1185">Reference proteome</keyword>
<evidence type="ECO:0000259" key="2">
    <source>
        <dbReference type="Pfam" id="PF00656"/>
    </source>
</evidence>
<dbReference type="OrthoDB" id="3223806at2759"/>
<dbReference type="KEGG" id="pco:PHACADRAFT_206615"/>
<protein>
    <recommendedName>
        <fullName evidence="2">Peptidase C14 caspase domain-containing protein</fullName>
    </recommendedName>
</protein>
<dbReference type="GeneID" id="18912527"/>
<dbReference type="Proteomes" id="UP000008370">
    <property type="component" value="Unassembled WGS sequence"/>
</dbReference>
<evidence type="ECO:0000256" key="1">
    <source>
        <dbReference type="ARBA" id="ARBA00009005"/>
    </source>
</evidence>
<accession>K5W1K7</accession>
<gene>
    <name evidence="3" type="ORF">PHACADRAFT_206615</name>
</gene>
<name>K5W1K7_PHACS</name>
<dbReference type="InterPro" id="IPR050452">
    <property type="entry name" value="Metacaspase"/>
</dbReference>
<sequence>MTRSRPVGSLKGVGMLSLLISSVSRLPASTLRYPLLIGIEYKSGKHDVDALNYILRDLHSFKDYLTKSADWPEGTITLMFEGADDLLEPSRENILTQIRRLVENAQPDDLIVFLYLGHGCQTLNETGTEADRLDENILTSNHAGWPQDKNGGKLPTRRACDLACDHPYYEKYRGVISDNELRELLVNPVPAGAQLLAFIETCHSETMLDSSRWKRKCARALSRIPSAYDQVVRCVRRTNFTRLSSMDYDLIVFLYLGHGCQTLNETGTEADRLDENILTSNHAGWPQDKNGGKLPTRRACDLACDHPYYEKYRGVISDNELRELLVNPVPAGAQLLAFIETCHSETMLDLDSSRWKRKCARALSRIPSAYDQVVRCVRRTNFTRLSSMDCRANPADLIGPPSKIAAQNHAPQRGDSYDDKYFLKSPRGYDLGDPWVVYLSSARDDQTSLSDEWTMMRVVIEHLEAQRNEGRRTTVLELQEHVKDRLAQLRLESIRKNGTVEKGREEALKKSLRKRVTPQVSTLDKKMLHTVLEI</sequence>
<dbReference type="InParanoid" id="K5W1K7"/>
<dbReference type="GO" id="GO:0005737">
    <property type="term" value="C:cytoplasm"/>
    <property type="evidence" value="ECO:0007669"/>
    <property type="project" value="TreeGrafter"/>
</dbReference>
<dbReference type="PANTHER" id="PTHR48104">
    <property type="entry name" value="METACASPASE-4"/>
    <property type="match status" value="1"/>
</dbReference>
<evidence type="ECO:0000313" key="3">
    <source>
        <dbReference type="EMBL" id="EKM57738.1"/>
    </source>
</evidence>
<reference evidence="3 4" key="1">
    <citation type="journal article" date="2012" name="BMC Genomics">
        <title>Comparative genomics of the white-rot fungi, Phanerochaete carnosa and P. chrysosporium, to elucidate the genetic basis of the distinct wood types they colonize.</title>
        <authorList>
            <person name="Suzuki H."/>
            <person name="MacDonald J."/>
            <person name="Syed K."/>
            <person name="Salamov A."/>
            <person name="Hori C."/>
            <person name="Aerts A."/>
            <person name="Henrissat B."/>
            <person name="Wiebenga A."/>
            <person name="vanKuyk P.A."/>
            <person name="Barry K."/>
            <person name="Lindquist E."/>
            <person name="LaButti K."/>
            <person name="Lapidus A."/>
            <person name="Lucas S."/>
            <person name="Coutinho P."/>
            <person name="Gong Y."/>
            <person name="Samejima M."/>
            <person name="Mahadevan R."/>
            <person name="Abou-Zaid M."/>
            <person name="de Vries R.P."/>
            <person name="Igarashi K."/>
            <person name="Yadav J.S."/>
            <person name="Grigoriev I.V."/>
            <person name="Master E.R."/>
        </authorList>
    </citation>
    <scope>NUCLEOTIDE SEQUENCE [LARGE SCALE GENOMIC DNA]</scope>
    <source>
        <strain evidence="3 4">HHB-10118-sp</strain>
    </source>
</reference>
<evidence type="ECO:0000313" key="4">
    <source>
        <dbReference type="Proteomes" id="UP000008370"/>
    </source>
</evidence>
<dbReference type="Gene3D" id="3.40.50.12660">
    <property type="match status" value="1"/>
</dbReference>
<dbReference type="HOGENOM" id="CLU_510077_0_0_1"/>
<dbReference type="AlphaFoldDB" id="K5W1K7"/>